<accession>A0A165WES5</accession>
<gene>
    <name evidence="1" type="ORF">SISSUDRAFT_1068151</name>
</gene>
<protein>
    <submittedName>
        <fullName evidence="1">Uncharacterized protein</fullName>
    </submittedName>
</protein>
<dbReference type="AlphaFoldDB" id="A0A165WES5"/>
<dbReference type="Proteomes" id="UP000076798">
    <property type="component" value="Unassembled WGS sequence"/>
</dbReference>
<organism evidence="1 2">
    <name type="scientific">Sistotremastrum suecicum HHB10207 ss-3</name>
    <dbReference type="NCBI Taxonomy" id="1314776"/>
    <lineage>
        <taxon>Eukaryota</taxon>
        <taxon>Fungi</taxon>
        <taxon>Dikarya</taxon>
        <taxon>Basidiomycota</taxon>
        <taxon>Agaricomycotina</taxon>
        <taxon>Agaricomycetes</taxon>
        <taxon>Sistotremastrales</taxon>
        <taxon>Sistotremastraceae</taxon>
        <taxon>Sistotremastrum</taxon>
    </lineage>
</organism>
<name>A0A165WES5_9AGAM</name>
<reference evidence="1 2" key="1">
    <citation type="journal article" date="2016" name="Mol. Biol. Evol.">
        <title>Comparative Genomics of Early-Diverging Mushroom-Forming Fungi Provides Insights into the Origins of Lignocellulose Decay Capabilities.</title>
        <authorList>
            <person name="Nagy L.G."/>
            <person name="Riley R."/>
            <person name="Tritt A."/>
            <person name="Adam C."/>
            <person name="Daum C."/>
            <person name="Floudas D."/>
            <person name="Sun H."/>
            <person name="Yadav J.S."/>
            <person name="Pangilinan J."/>
            <person name="Larsson K.H."/>
            <person name="Matsuura K."/>
            <person name="Barry K."/>
            <person name="Labutti K."/>
            <person name="Kuo R."/>
            <person name="Ohm R.A."/>
            <person name="Bhattacharya S.S."/>
            <person name="Shirouzu T."/>
            <person name="Yoshinaga Y."/>
            <person name="Martin F.M."/>
            <person name="Grigoriev I.V."/>
            <person name="Hibbett D.S."/>
        </authorList>
    </citation>
    <scope>NUCLEOTIDE SEQUENCE [LARGE SCALE GENOMIC DNA]</scope>
    <source>
        <strain evidence="1 2">HHB10207 ss-3</strain>
    </source>
</reference>
<evidence type="ECO:0000313" key="1">
    <source>
        <dbReference type="EMBL" id="KZT31066.1"/>
    </source>
</evidence>
<keyword evidence="2" id="KW-1185">Reference proteome</keyword>
<dbReference type="EMBL" id="KV428914">
    <property type="protein sequence ID" value="KZT31066.1"/>
    <property type="molecule type" value="Genomic_DNA"/>
</dbReference>
<proteinExistence type="predicted"/>
<evidence type="ECO:0000313" key="2">
    <source>
        <dbReference type="Proteomes" id="UP000076798"/>
    </source>
</evidence>
<sequence>MDADMPALEGDLITRFVPPTTIYAFRETPECGNIFFTGQGPIFELLTNSIPPYAMEGTKFMPSQSKIIDHPALPIHHKSLSPCRPSRTLPPLRGPKNTSCSIRTYTDKKLYICNTRNLTLDSPDWVRLELLFGEEGLHPYHRWKVSPLAFDPLHGRLIVYYRGIWCLQF</sequence>